<evidence type="ECO:0000313" key="1">
    <source>
        <dbReference type="EMBL" id="KAK6539705.1"/>
    </source>
</evidence>
<reference evidence="1 2" key="1">
    <citation type="submission" date="2019-10" db="EMBL/GenBank/DDBJ databases">
        <authorList>
            <person name="Palmer J.M."/>
        </authorList>
    </citation>
    <scope>NUCLEOTIDE SEQUENCE [LARGE SCALE GENOMIC DNA]</scope>
    <source>
        <strain evidence="1 2">TWF694</strain>
    </source>
</reference>
<sequence length="261" mass="28898">MGCAPSKHDFGKKLKGGRKTELEIGCPTDFHRSSLSYPSALCVNCDLPSRTLLASLGNKDTSLCCNCDGGDQILNVKLDFKPLSPIASDATLTVSKRDLPTAYNFPFGFSHANRGYGEDCACPFDSYYGEYDDDNDSERSHKRYASFSSSTWKVEERVSVTPQEVVSCSRSNSYASSECLGSKFESSRHAETEPFIDDTASTLRSDSVGSKFRNRRKKLPFETFNQSSPDLLAASARKSQRVSKDQVKVIRIRGSKSTNWI</sequence>
<dbReference type="EMBL" id="JAVHJO010000006">
    <property type="protein sequence ID" value="KAK6539705.1"/>
    <property type="molecule type" value="Genomic_DNA"/>
</dbReference>
<protein>
    <submittedName>
        <fullName evidence="1">Uncharacterized protein</fullName>
    </submittedName>
</protein>
<organism evidence="1 2">
    <name type="scientific">Orbilia ellipsospora</name>
    <dbReference type="NCBI Taxonomy" id="2528407"/>
    <lineage>
        <taxon>Eukaryota</taxon>
        <taxon>Fungi</taxon>
        <taxon>Dikarya</taxon>
        <taxon>Ascomycota</taxon>
        <taxon>Pezizomycotina</taxon>
        <taxon>Orbiliomycetes</taxon>
        <taxon>Orbiliales</taxon>
        <taxon>Orbiliaceae</taxon>
        <taxon>Orbilia</taxon>
    </lineage>
</organism>
<name>A0AAV9XC93_9PEZI</name>
<proteinExistence type="predicted"/>
<keyword evidence="2" id="KW-1185">Reference proteome</keyword>
<accession>A0AAV9XC93</accession>
<dbReference type="AlphaFoldDB" id="A0AAV9XC93"/>
<evidence type="ECO:0000313" key="2">
    <source>
        <dbReference type="Proteomes" id="UP001365542"/>
    </source>
</evidence>
<gene>
    <name evidence="1" type="ORF">TWF694_009908</name>
</gene>
<comment type="caution">
    <text evidence="1">The sequence shown here is derived from an EMBL/GenBank/DDBJ whole genome shotgun (WGS) entry which is preliminary data.</text>
</comment>
<dbReference type="Proteomes" id="UP001365542">
    <property type="component" value="Unassembled WGS sequence"/>
</dbReference>